<gene>
    <name evidence="1" type="ORF">DVH24_041000</name>
</gene>
<evidence type="ECO:0000313" key="2">
    <source>
        <dbReference type="Proteomes" id="UP000290289"/>
    </source>
</evidence>
<dbReference type="Proteomes" id="UP000290289">
    <property type="component" value="Chromosome 13"/>
</dbReference>
<reference evidence="1 2" key="1">
    <citation type="submission" date="2018-10" db="EMBL/GenBank/DDBJ databases">
        <title>A high-quality apple genome assembly.</title>
        <authorList>
            <person name="Hu J."/>
        </authorList>
    </citation>
    <scope>NUCLEOTIDE SEQUENCE [LARGE SCALE GENOMIC DNA]</scope>
    <source>
        <strain evidence="2">cv. HFTH1</strain>
        <tissue evidence="1">Young leaf</tissue>
    </source>
</reference>
<name>A0A498IF44_MALDO</name>
<dbReference type="AlphaFoldDB" id="A0A498IF44"/>
<comment type="caution">
    <text evidence="1">The sequence shown here is derived from an EMBL/GenBank/DDBJ whole genome shotgun (WGS) entry which is preliminary data.</text>
</comment>
<sequence length="165" mass="19724">MVYTYIIHLIYRSMSNFSDTKIPRTKDKRHQTPSKFSKQVPEQRNIYHCVCSKSEDHGTLVGLLLQEVLYYCVLRRVFNISKLVPRCIMHDSWKSFSVDRLRSSGHLFREGACDPYHHWESWVILNLKVLKFDFSFSCPINVWPRTFDHKRCLTWYSCELKNSLN</sequence>
<protein>
    <submittedName>
        <fullName evidence="1">Uncharacterized protein</fullName>
    </submittedName>
</protein>
<accession>A0A498IF44</accession>
<evidence type="ECO:0000313" key="1">
    <source>
        <dbReference type="EMBL" id="RXH79853.1"/>
    </source>
</evidence>
<keyword evidence="2" id="KW-1185">Reference proteome</keyword>
<dbReference type="EMBL" id="RDQH01000339">
    <property type="protein sequence ID" value="RXH79853.1"/>
    <property type="molecule type" value="Genomic_DNA"/>
</dbReference>
<organism evidence="1 2">
    <name type="scientific">Malus domestica</name>
    <name type="common">Apple</name>
    <name type="synonym">Pyrus malus</name>
    <dbReference type="NCBI Taxonomy" id="3750"/>
    <lineage>
        <taxon>Eukaryota</taxon>
        <taxon>Viridiplantae</taxon>
        <taxon>Streptophyta</taxon>
        <taxon>Embryophyta</taxon>
        <taxon>Tracheophyta</taxon>
        <taxon>Spermatophyta</taxon>
        <taxon>Magnoliopsida</taxon>
        <taxon>eudicotyledons</taxon>
        <taxon>Gunneridae</taxon>
        <taxon>Pentapetalae</taxon>
        <taxon>rosids</taxon>
        <taxon>fabids</taxon>
        <taxon>Rosales</taxon>
        <taxon>Rosaceae</taxon>
        <taxon>Amygdaloideae</taxon>
        <taxon>Maleae</taxon>
        <taxon>Malus</taxon>
    </lineage>
</organism>
<proteinExistence type="predicted"/>